<dbReference type="GO" id="GO:0016042">
    <property type="term" value="P:lipid catabolic process"/>
    <property type="evidence" value="ECO:0007669"/>
    <property type="project" value="UniProtKB-KW"/>
</dbReference>
<feature type="chain" id="PRO_5010518734" description="Lipase" evidence="8">
    <location>
        <begin position="19"/>
        <end position="396"/>
    </location>
</feature>
<evidence type="ECO:0000256" key="8">
    <source>
        <dbReference type="SAM" id="SignalP"/>
    </source>
</evidence>
<feature type="domain" description="AB hydrolase-1" evidence="9">
    <location>
        <begin position="79"/>
        <end position="377"/>
    </location>
</feature>
<dbReference type="GO" id="GO:0016788">
    <property type="term" value="F:hydrolase activity, acting on ester bonds"/>
    <property type="evidence" value="ECO:0007669"/>
    <property type="project" value="InterPro"/>
</dbReference>
<protein>
    <recommendedName>
        <fullName evidence="6">Lipase</fullName>
    </recommendedName>
</protein>
<reference evidence="11" key="1">
    <citation type="submission" date="2025-08" db="UniProtKB">
        <authorList>
            <consortium name="RefSeq"/>
        </authorList>
    </citation>
    <scope>IDENTIFICATION</scope>
</reference>
<dbReference type="OrthoDB" id="9974421at2759"/>
<feature type="active site" description="Charge relay system" evidence="7">
    <location>
        <position position="371"/>
    </location>
</feature>
<dbReference type="AlphaFoldDB" id="A0A1U7S0H6"/>
<dbReference type="InterPro" id="IPR000073">
    <property type="entry name" value="AB_hydrolase_1"/>
</dbReference>
<dbReference type="FunCoup" id="A0A1U7S0H6">
    <property type="interactions" value="31"/>
</dbReference>
<evidence type="ECO:0000256" key="7">
    <source>
        <dbReference type="PIRSR" id="PIRSR000862-1"/>
    </source>
</evidence>
<evidence type="ECO:0000259" key="9">
    <source>
        <dbReference type="Pfam" id="PF00561"/>
    </source>
</evidence>
<dbReference type="eggNOG" id="KOG2624">
    <property type="taxonomic scope" value="Eukaryota"/>
</dbReference>
<dbReference type="Proteomes" id="UP000189705">
    <property type="component" value="Unplaced"/>
</dbReference>
<accession>A0A1U7S0H6</accession>
<comment type="similarity">
    <text evidence="1 6">Belongs to the AB hydrolase superfamily. Lipase family.</text>
</comment>
<keyword evidence="6" id="KW-0378">Hydrolase</keyword>
<proteinExistence type="inferred from homology"/>
<feature type="active site" description="Nucleophile" evidence="7">
    <location>
        <position position="173"/>
    </location>
</feature>
<dbReference type="Pfam" id="PF00561">
    <property type="entry name" value="Abhydrolase_1"/>
    <property type="match status" value="1"/>
</dbReference>
<dbReference type="InParanoid" id="A0A1U7S0H6"/>
<dbReference type="GeneID" id="102374000"/>
<evidence type="ECO:0000256" key="1">
    <source>
        <dbReference type="ARBA" id="ARBA00010701"/>
    </source>
</evidence>
<keyword evidence="3 6" id="KW-0442">Lipid degradation</keyword>
<name>A0A1U7S0H6_ALLSI</name>
<dbReference type="Gene3D" id="3.40.50.1820">
    <property type="entry name" value="alpha/beta hydrolase"/>
    <property type="match status" value="1"/>
</dbReference>
<dbReference type="FunFam" id="3.40.50.1820:FF:000012">
    <property type="entry name" value="Lipase"/>
    <property type="match status" value="1"/>
</dbReference>
<dbReference type="PIRSF" id="PIRSF000862">
    <property type="entry name" value="Steryl_ester_lip"/>
    <property type="match status" value="1"/>
</dbReference>
<keyword evidence="10" id="KW-1185">Reference proteome</keyword>
<keyword evidence="5" id="KW-0325">Glycoprotein</keyword>
<feature type="signal peptide" evidence="8">
    <location>
        <begin position="1"/>
        <end position="18"/>
    </location>
</feature>
<keyword evidence="4" id="KW-0443">Lipid metabolism</keyword>
<evidence type="ECO:0000313" key="10">
    <source>
        <dbReference type="Proteomes" id="UP000189705"/>
    </source>
</evidence>
<evidence type="ECO:0000313" key="11">
    <source>
        <dbReference type="RefSeq" id="XP_006029060.1"/>
    </source>
</evidence>
<evidence type="ECO:0000256" key="2">
    <source>
        <dbReference type="ARBA" id="ARBA00022729"/>
    </source>
</evidence>
<dbReference type="InterPro" id="IPR029058">
    <property type="entry name" value="AB_hydrolase_fold"/>
</dbReference>
<evidence type="ECO:0000256" key="6">
    <source>
        <dbReference type="PIRNR" id="PIRNR000862"/>
    </source>
</evidence>
<organism evidence="10 11">
    <name type="scientific">Alligator sinensis</name>
    <name type="common">Chinese alligator</name>
    <dbReference type="NCBI Taxonomy" id="38654"/>
    <lineage>
        <taxon>Eukaryota</taxon>
        <taxon>Metazoa</taxon>
        <taxon>Chordata</taxon>
        <taxon>Craniata</taxon>
        <taxon>Vertebrata</taxon>
        <taxon>Euteleostomi</taxon>
        <taxon>Archelosauria</taxon>
        <taxon>Archosauria</taxon>
        <taxon>Crocodylia</taxon>
        <taxon>Alligatoridae</taxon>
        <taxon>Alligatorinae</taxon>
        <taxon>Alligator</taxon>
    </lineage>
</organism>
<dbReference type="STRING" id="38654.A0A1U7S0H6"/>
<sequence length="396" mass="45623">MEMWLFIVTLCLTQGTGSSKVNEGKCHVNPEQFMTISEMISSKGYPSEDYEVLTDDGYYLGLNRIPHGRENPESTGPRPAVLLQHGLVLDGSNWVANLPHNSLGFMLADAGYDVWLGNSRGNSWSRRHQNLSVDQEAFWDFSFHEMAIYDLPAIINFILHKTGQEKIFYGGHSQGSVIGFIAFSMMPQLAQKVKMLFVLGPAYTLRYSKSLLLHLLRLPDVMLKLIFGKKELCLLNKRLRAFTAKMCSSPLIDRLCAQFLFLNGGFNKKNLNVSRTDVYMSKFPDYTSVKNILHWGQNKKTGEFKYFDYGCKNKEKYNQTTPPFYKVEDMTVPTALWSGGQDWVCPREDLSLLLPRITNLVHYKNFPDWDHWDFIWGLDAAQCMYSEVLYLMERYR</sequence>
<dbReference type="SUPFAM" id="SSF53474">
    <property type="entry name" value="alpha/beta-Hydrolases"/>
    <property type="match status" value="1"/>
</dbReference>
<feature type="active site" description="Charge relay system" evidence="7">
    <location>
        <position position="342"/>
    </location>
</feature>
<keyword evidence="2 8" id="KW-0732">Signal</keyword>
<evidence type="ECO:0000256" key="3">
    <source>
        <dbReference type="ARBA" id="ARBA00022963"/>
    </source>
</evidence>
<evidence type="ECO:0000256" key="4">
    <source>
        <dbReference type="ARBA" id="ARBA00023098"/>
    </source>
</evidence>
<dbReference type="PANTHER" id="PTHR11005">
    <property type="entry name" value="LYSOSOMAL ACID LIPASE-RELATED"/>
    <property type="match status" value="1"/>
</dbReference>
<dbReference type="InterPro" id="IPR025483">
    <property type="entry name" value="Lipase_euk"/>
</dbReference>
<evidence type="ECO:0000256" key="5">
    <source>
        <dbReference type="ARBA" id="ARBA00023180"/>
    </source>
</evidence>
<dbReference type="KEGG" id="asn:102374000"/>
<dbReference type="RefSeq" id="XP_006029060.1">
    <property type="nucleotide sequence ID" value="XM_006028998.2"/>
</dbReference>
<gene>
    <name evidence="11" type="primary">LOC102374000</name>
</gene>